<comment type="caution">
    <text evidence="2">The sequence shown here is derived from an EMBL/GenBank/DDBJ whole genome shotgun (WGS) entry which is preliminary data.</text>
</comment>
<dbReference type="RefSeq" id="WP_200487697.1">
    <property type="nucleotide sequence ID" value="NZ_JAEPIV010000050.1"/>
</dbReference>
<gene>
    <name evidence="2" type="ORF">JJL56_31220</name>
</gene>
<dbReference type="EMBL" id="JAEPIV010000050">
    <property type="protein sequence ID" value="MBK4723324.1"/>
    <property type="molecule type" value="Genomic_DNA"/>
</dbReference>
<accession>A0ABS1I8D9</accession>
<feature type="domain" description="DUF2382" evidence="1">
    <location>
        <begin position="14"/>
        <end position="125"/>
    </location>
</feature>
<keyword evidence="3" id="KW-1185">Reference proteome</keyword>
<dbReference type="Proteomes" id="UP000654452">
    <property type="component" value="Unassembled WGS sequence"/>
</dbReference>
<evidence type="ECO:0000313" key="2">
    <source>
        <dbReference type="EMBL" id="MBK4723324.1"/>
    </source>
</evidence>
<dbReference type="Pfam" id="PF09557">
    <property type="entry name" value="DUF2382"/>
    <property type="match status" value="1"/>
</dbReference>
<reference evidence="2 3" key="1">
    <citation type="submission" date="2021-01" db="EMBL/GenBank/DDBJ databases">
        <title>Azospirillum sp. YIM DDC1 draft genome.</title>
        <authorList>
            <person name="Wang Y.-X."/>
        </authorList>
    </citation>
    <scope>NUCLEOTIDE SEQUENCE [LARGE SCALE GENOMIC DNA]</scope>
    <source>
        <strain evidence="2 3">YIM DDC1</strain>
    </source>
</reference>
<protein>
    <submittedName>
        <fullName evidence="2">DUF2382 domain-containing protein</fullName>
    </submittedName>
</protein>
<sequence>MSSAPTPPRDPVVPLHAEDVVFTRRDTVGDTVRVAVTTRENERLVDEELTHERVAIERVAVGRVVDRVPPIRKDGDLTIIPVVEEEAVIVIERRLVLREEIHMRRVRVTERHRETVTLRRQDADISRIPPDRRDDSG</sequence>
<proteinExistence type="predicted"/>
<evidence type="ECO:0000259" key="1">
    <source>
        <dbReference type="Pfam" id="PF09557"/>
    </source>
</evidence>
<dbReference type="InterPro" id="IPR019060">
    <property type="entry name" value="DUF2382"/>
</dbReference>
<name>A0ABS1I8D9_9PROT</name>
<evidence type="ECO:0000313" key="3">
    <source>
        <dbReference type="Proteomes" id="UP000654452"/>
    </source>
</evidence>
<organism evidence="2 3">
    <name type="scientific">Azospirillum aestuarii</name>
    <dbReference type="NCBI Taxonomy" id="2802052"/>
    <lineage>
        <taxon>Bacteria</taxon>
        <taxon>Pseudomonadati</taxon>
        <taxon>Pseudomonadota</taxon>
        <taxon>Alphaproteobacteria</taxon>
        <taxon>Rhodospirillales</taxon>
        <taxon>Azospirillaceae</taxon>
        <taxon>Azospirillum</taxon>
    </lineage>
</organism>